<organism evidence="2 3">
    <name type="scientific">Tepidiforma bonchosmolovskayae</name>
    <dbReference type="NCBI Taxonomy" id="2601677"/>
    <lineage>
        <taxon>Bacteria</taxon>
        <taxon>Bacillati</taxon>
        <taxon>Chloroflexota</taxon>
        <taxon>Tepidiformia</taxon>
        <taxon>Tepidiformales</taxon>
        <taxon>Tepidiformaceae</taxon>
        <taxon>Tepidiforma</taxon>
    </lineage>
</organism>
<protein>
    <submittedName>
        <fullName evidence="2">DinB family protein</fullName>
    </submittedName>
</protein>
<evidence type="ECO:0000313" key="3">
    <source>
        <dbReference type="Proteomes" id="UP000326331"/>
    </source>
</evidence>
<proteinExistence type="predicted"/>
<gene>
    <name evidence="2" type="ORF">Tbon_04995</name>
</gene>
<sequence>MEAHVSETGTYRSELTARLRSATDDIAWVVRGLLEEQAHYRPVPGEWSIHEHLSHLRDMEQEVYLPLLRWATVPEMLDPRDYSRREWRERRYDPEEPLAAIMADLQRMRDEELAIFRGMGDATWTRYRTDTRWGPLTCQWIAEVMYRHTLDHLQGIMGLVQDLHLAALEPPPIIVGGYIGGGAAP</sequence>
<evidence type="ECO:0000313" key="2">
    <source>
        <dbReference type="EMBL" id="QFG02674.1"/>
    </source>
</evidence>
<accession>A0ABX6C3U5</accession>
<name>A0ABX6C3U5_9CHLR</name>
<dbReference type="EMBL" id="CP042829">
    <property type="protein sequence ID" value="QFG02674.1"/>
    <property type="molecule type" value="Genomic_DNA"/>
</dbReference>
<dbReference type="InterPro" id="IPR024775">
    <property type="entry name" value="DinB-like"/>
</dbReference>
<dbReference type="Proteomes" id="UP000326331">
    <property type="component" value="Chromosome"/>
</dbReference>
<keyword evidence="3" id="KW-1185">Reference proteome</keyword>
<feature type="domain" description="DinB-like" evidence="1">
    <location>
        <begin position="19"/>
        <end position="154"/>
    </location>
</feature>
<dbReference type="InterPro" id="IPR034660">
    <property type="entry name" value="DinB/YfiT-like"/>
</dbReference>
<evidence type="ECO:0000259" key="1">
    <source>
        <dbReference type="Pfam" id="PF12867"/>
    </source>
</evidence>
<reference evidence="2 3" key="1">
    <citation type="submission" date="2019-10" db="EMBL/GenBank/DDBJ databases">
        <title>Thermopilla bonchosmolovskayae gen. nov., sp. nov., a moderately thermophilic Chloroflexi bacterium from a Chukotka hot spring (Arctic, Russia), representing a novel classis Thermopillaia, which include previously uncultivated lineage OLB14.</title>
        <authorList>
            <person name="Kochetkova T.V."/>
            <person name="Zayulina K.S."/>
            <person name="Zhigarkov V.S."/>
            <person name="Minaev N.V."/>
            <person name="Novikov A."/>
            <person name="Toshchakov S.V."/>
            <person name="Elcheninov A.G."/>
            <person name="Kublanov I.V."/>
        </authorList>
    </citation>
    <scope>NUCLEOTIDE SEQUENCE [LARGE SCALE GENOMIC DNA]</scope>
    <source>
        <strain evidence="2 3">3753O</strain>
    </source>
</reference>
<dbReference type="Gene3D" id="1.20.120.450">
    <property type="entry name" value="dinb family like domain"/>
    <property type="match status" value="1"/>
</dbReference>
<dbReference type="Pfam" id="PF12867">
    <property type="entry name" value="DinB_2"/>
    <property type="match status" value="1"/>
</dbReference>
<dbReference type="SUPFAM" id="SSF109854">
    <property type="entry name" value="DinB/YfiT-like putative metalloenzymes"/>
    <property type="match status" value="1"/>
</dbReference>